<feature type="domain" description="DUF7908" evidence="2">
    <location>
        <begin position="85"/>
        <end position="203"/>
    </location>
</feature>
<organism evidence="3 4">
    <name type="scientific">Fusarium avenaceum</name>
    <dbReference type="NCBI Taxonomy" id="40199"/>
    <lineage>
        <taxon>Eukaryota</taxon>
        <taxon>Fungi</taxon>
        <taxon>Dikarya</taxon>
        <taxon>Ascomycota</taxon>
        <taxon>Pezizomycotina</taxon>
        <taxon>Sordariomycetes</taxon>
        <taxon>Hypocreomycetidae</taxon>
        <taxon>Hypocreales</taxon>
        <taxon>Nectriaceae</taxon>
        <taxon>Fusarium</taxon>
        <taxon>Fusarium tricinctum species complex</taxon>
    </lineage>
</organism>
<protein>
    <recommendedName>
        <fullName evidence="2">DUF7908 domain-containing protein</fullName>
    </recommendedName>
</protein>
<feature type="chain" id="PRO_5040412929" description="DUF7908 domain-containing protein" evidence="1">
    <location>
        <begin position="26"/>
        <end position="400"/>
    </location>
</feature>
<sequence>QLQTFVFSMIFYILVLASLAANVAAGPCRPGAISSSVDTIDTTTSNAATTTLAAATSIEATTTSTDAPPTTTSTSELPRDAIIFDINPVTRLLVKRDTRFLGSNDPSECTFASVFRLNSTQLLENGVPIYNAGQGNQELAAHGEPPVDGITTTFSVVDGKLSWTNDEFGEAGFCQDGSDGKVYITFGSTPPDCESVSLTANKATQCQNGEIVGLETSSAQTTDVVDHTTSTVEATASAAITTSADVCAKGIDGLEGNPPRESRLSDCSALYTVTVSPYPVTSTVVKRELAIRIPTGRYTGQPVINTLFARAEGEPTATTIQPTEVPSYATYCDSPSDYYEACSEAGITGFTTTLPTPTSTDETTITDCPMRRMVKRAGEAAGYKYEENWDAYNMPGYRLF</sequence>
<dbReference type="InterPro" id="IPR057230">
    <property type="entry name" value="DUF7908"/>
</dbReference>
<reference evidence="3" key="1">
    <citation type="submission" date="2021-04" db="EMBL/GenBank/DDBJ databases">
        <title>Draft genome of Fusarium avenaceum strain F156N33, isolated from an atmospheric sample in Virginia.</title>
        <authorList>
            <person name="Yang S."/>
            <person name="Vinatzer B.A."/>
            <person name="Coleman J."/>
        </authorList>
    </citation>
    <scope>NUCLEOTIDE SEQUENCE</scope>
    <source>
        <strain evidence="3">F156N33</strain>
    </source>
</reference>
<dbReference type="EMBL" id="JAGPUO010000006">
    <property type="protein sequence ID" value="KAG5661742.1"/>
    <property type="molecule type" value="Genomic_DNA"/>
</dbReference>
<dbReference type="Pfam" id="PF25485">
    <property type="entry name" value="DUF7908"/>
    <property type="match status" value="1"/>
</dbReference>
<keyword evidence="1" id="KW-0732">Signal</keyword>
<evidence type="ECO:0000313" key="3">
    <source>
        <dbReference type="EMBL" id="KAG5661742.1"/>
    </source>
</evidence>
<accession>A0A9P7H2R8</accession>
<dbReference type="Proteomes" id="UP000782241">
    <property type="component" value="Unassembled WGS sequence"/>
</dbReference>
<evidence type="ECO:0000313" key="4">
    <source>
        <dbReference type="Proteomes" id="UP000782241"/>
    </source>
</evidence>
<evidence type="ECO:0000259" key="2">
    <source>
        <dbReference type="Pfam" id="PF25485"/>
    </source>
</evidence>
<feature type="non-terminal residue" evidence="3">
    <location>
        <position position="1"/>
    </location>
</feature>
<feature type="signal peptide" evidence="1">
    <location>
        <begin position="1"/>
        <end position="25"/>
    </location>
</feature>
<evidence type="ECO:0000256" key="1">
    <source>
        <dbReference type="SAM" id="SignalP"/>
    </source>
</evidence>
<gene>
    <name evidence="3" type="ORF">KAF25_003981</name>
</gene>
<comment type="caution">
    <text evidence="3">The sequence shown here is derived from an EMBL/GenBank/DDBJ whole genome shotgun (WGS) entry which is preliminary data.</text>
</comment>
<keyword evidence="4" id="KW-1185">Reference proteome</keyword>
<proteinExistence type="predicted"/>
<name>A0A9P7H2R8_9HYPO</name>
<dbReference type="AlphaFoldDB" id="A0A9P7H2R8"/>